<sequence length="147" mass="15894">MSRLTPNAAAELCGKSRATILRAITTEDLPATKIGGQWAIEREALELWIAQRPQRARRSPLKPPAPPIASKAEEAPQGASQRLSEASEDHRGMDMRLGALEALCGALVAEIEDLRGQVRELARNDTASAPPPAPVGKRRLWPFSAKS</sequence>
<dbReference type="SUPFAM" id="SSF46955">
    <property type="entry name" value="Putative DNA-binding domain"/>
    <property type="match status" value="1"/>
</dbReference>
<gene>
    <name evidence="3" type="ORF">RirG_010710</name>
</gene>
<evidence type="ECO:0000313" key="4">
    <source>
        <dbReference type="Proteomes" id="UP000022910"/>
    </source>
</evidence>
<dbReference type="EMBL" id="JEMT01007075">
    <property type="protein sequence ID" value="EXX78910.1"/>
    <property type="molecule type" value="Genomic_DNA"/>
</dbReference>
<evidence type="ECO:0000259" key="2">
    <source>
        <dbReference type="Pfam" id="PF12728"/>
    </source>
</evidence>
<dbReference type="AlphaFoldDB" id="A0A015KGX6"/>
<organism evidence="3 4">
    <name type="scientific">Rhizophagus irregularis (strain DAOM 197198w)</name>
    <name type="common">Glomus intraradices</name>
    <dbReference type="NCBI Taxonomy" id="1432141"/>
    <lineage>
        <taxon>Eukaryota</taxon>
        <taxon>Fungi</taxon>
        <taxon>Fungi incertae sedis</taxon>
        <taxon>Mucoromycota</taxon>
        <taxon>Glomeromycotina</taxon>
        <taxon>Glomeromycetes</taxon>
        <taxon>Glomerales</taxon>
        <taxon>Glomeraceae</taxon>
        <taxon>Rhizophagus</taxon>
    </lineage>
</organism>
<accession>A0A015KGX6</accession>
<dbReference type="Proteomes" id="UP000022910">
    <property type="component" value="Unassembled WGS sequence"/>
</dbReference>
<dbReference type="HOGENOM" id="CLU_1769120_0_0_1"/>
<dbReference type="InterPro" id="IPR010093">
    <property type="entry name" value="SinI_DNA-bd"/>
</dbReference>
<protein>
    <recommendedName>
        <fullName evidence="2">Helix-turn-helix domain-containing protein</fullName>
    </recommendedName>
</protein>
<evidence type="ECO:0000256" key="1">
    <source>
        <dbReference type="SAM" id="MobiDB-lite"/>
    </source>
</evidence>
<dbReference type="Pfam" id="PF12728">
    <property type="entry name" value="HTH_17"/>
    <property type="match status" value="1"/>
</dbReference>
<feature type="region of interest" description="Disordered" evidence="1">
    <location>
        <begin position="52"/>
        <end position="92"/>
    </location>
</feature>
<comment type="caution">
    <text evidence="3">The sequence shown here is derived from an EMBL/GenBank/DDBJ whole genome shotgun (WGS) entry which is preliminary data.</text>
</comment>
<reference evidence="3 4" key="1">
    <citation type="submission" date="2014-02" db="EMBL/GenBank/DDBJ databases">
        <title>Single nucleus genome sequencing reveals high similarity among nuclei of an endomycorrhizal fungus.</title>
        <authorList>
            <person name="Lin K."/>
            <person name="Geurts R."/>
            <person name="Zhang Z."/>
            <person name="Limpens E."/>
            <person name="Saunders D.G."/>
            <person name="Mu D."/>
            <person name="Pang E."/>
            <person name="Cao H."/>
            <person name="Cha H."/>
            <person name="Lin T."/>
            <person name="Zhou Q."/>
            <person name="Shang Y."/>
            <person name="Li Y."/>
            <person name="Ivanov S."/>
            <person name="Sharma T."/>
            <person name="Velzen R.V."/>
            <person name="Ruijter N.D."/>
            <person name="Aanen D.K."/>
            <person name="Win J."/>
            <person name="Kamoun S."/>
            <person name="Bisseling T."/>
            <person name="Huang S."/>
        </authorList>
    </citation>
    <scope>NUCLEOTIDE SEQUENCE [LARGE SCALE GENOMIC DNA]</scope>
    <source>
        <strain evidence="4">DAOM197198w</strain>
    </source>
</reference>
<dbReference type="GO" id="GO:0003677">
    <property type="term" value="F:DNA binding"/>
    <property type="evidence" value="ECO:0007669"/>
    <property type="project" value="InterPro"/>
</dbReference>
<feature type="region of interest" description="Disordered" evidence="1">
    <location>
        <begin position="122"/>
        <end position="147"/>
    </location>
</feature>
<keyword evidence="4" id="KW-1185">Reference proteome</keyword>
<dbReference type="NCBIfam" id="TIGR01764">
    <property type="entry name" value="excise"/>
    <property type="match status" value="1"/>
</dbReference>
<proteinExistence type="predicted"/>
<dbReference type="InterPro" id="IPR041657">
    <property type="entry name" value="HTH_17"/>
</dbReference>
<evidence type="ECO:0000313" key="3">
    <source>
        <dbReference type="EMBL" id="EXX78910.1"/>
    </source>
</evidence>
<dbReference type="InterPro" id="IPR009061">
    <property type="entry name" value="DNA-bd_dom_put_sf"/>
</dbReference>
<name>A0A015KGX6_RHIIW</name>
<feature type="domain" description="Helix-turn-helix" evidence="2">
    <location>
        <begin position="4"/>
        <end position="52"/>
    </location>
</feature>